<sequence length="139" mass="16367">MSVFVDDVRHRFGRMIMFHMWADSQDELLLAAARIGINRRWLQMPPKASWVHFDISLSKKELAIRNGAILTDKYGPVEFLIKQRIAILEHSELSQTGDIKHRIKKLYEKLRQIELIRSHSKSIAKENEDLHMPAQRSFF</sequence>
<feature type="domain" description="DUF4031" evidence="1">
    <location>
        <begin position="3"/>
        <end position="80"/>
    </location>
</feature>
<proteinExistence type="predicted"/>
<dbReference type="AlphaFoldDB" id="A0A2G4R8E3"/>
<evidence type="ECO:0000313" key="2">
    <source>
        <dbReference type="EMBL" id="PHY92767.1"/>
    </source>
</evidence>
<evidence type="ECO:0000313" key="3">
    <source>
        <dbReference type="Proteomes" id="UP000228751"/>
    </source>
</evidence>
<dbReference type="RefSeq" id="WP_099542246.1">
    <property type="nucleotide sequence ID" value="NZ_PEBQ01000196.1"/>
</dbReference>
<comment type="caution">
    <text evidence="2">The sequence shown here is derived from an EMBL/GenBank/DDBJ whole genome shotgun (WGS) entry which is preliminary data.</text>
</comment>
<accession>A0A2G4R8E3</accession>
<reference evidence="2 3" key="1">
    <citation type="submission" date="2017-10" db="EMBL/GenBank/DDBJ databases">
        <title>Genomic analysis of the genus Acetobacter.</title>
        <authorList>
            <person name="Kim K.H."/>
            <person name="Chun B.H."/>
            <person name="Son A.R."/>
            <person name="Jeon C.O."/>
        </authorList>
    </citation>
    <scope>NUCLEOTIDE SEQUENCE [LARGE SCALE GENOMIC DNA]</scope>
    <source>
        <strain evidence="2 3">LHT 2458</strain>
    </source>
</reference>
<evidence type="ECO:0000259" key="1">
    <source>
        <dbReference type="Pfam" id="PF13223"/>
    </source>
</evidence>
<protein>
    <recommendedName>
        <fullName evidence="1">DUF4031 domain-containing protein</fullName>
    </recommendedName>
</protein>
<gene>
    <name evidence="2" type="ORF">CSR02_15170</name>
</gene>
<organism evidence="2 3">
    <name type="scientific">Acetobacter pomorum</name>
    <dbReference type="NCBI Taxonomy" id="65959"/>
    <lineage>
        <taxon>Bacteria</taxon>
        <taxon>Pseudomonadati</taxon>
        <taxon>Pseudomonadota</taxon>
        <taxon>Alphaproteobacteria</taxon>
        <taxon>Acetobacterales</taxon>
        <taxon>Acetobacteraceae</taxon>
        <taxon>Acetobacter</taxon>
    </lineage>
</organism>
<keyword evidence="3" id="KW-1185">Reference proteome</keyword>
<name>A0A2G4R8E3_9PROT</name>
<dbReference type="Pfam" id="PF13223">
    <property type="entry name" value="DUF4031"/>
    <property type="match status" value="1"/>
</dbReference>
<dbReference type="Proteomes" id="UP000228751">
    <property type="component" value="Unassembled WGS sequence"/>
</dbReference>
<dbReference type="OrthoDB" id="9808993at2"/>
<dbReference type="EMBL" id="PEBQ01000196">
    <property type="protein sequence ID" value="PHY92767.1"/>
    <property type="molecule type" value="Genomic_DNA"/>
</dbReference>
<dbReference type="InterPro" id="IPR025109">
    <property type="entry name" value="DUF4031"/>
</dbReference>